<evidence type="ECO:0000313" key="3">
    <source>
        <dbReference type="EMBL" id="NER30048.1"/>
    </source>
</evidence>
<dbReference type="InterPro" id="IPR000305">
    <property type="entry name" value="GIY-YIG_endonuc"/>
</dbReference>
<keyword evidence="1" id="KW-0812">Transmembrane</keyword>
<dbReference type="PROSITE" id="PS50164">
    <property type="entry name" value="GIY_YIG"/>
    <property type="match status" value="1"/>
</dbReference>
<keyword evidence="1" id="KW-0472">Membrane</keyword>
<proteinExistence type="predicted"/>
<dbReference type="SUPFAM" id="SSF82771">
    <property type="entry name" value="GIY-YIG endonuclease"/>
    <property type="match status" value="1"/>
</dbReference>
<comment type="caution">
    <text evidence="3">The sequence shown here is derived from an EMBL/GenBank/DDBJ whole genome shotgun (WGS) entry which is preliminary data.</text>
</comment>
<feature type="transmembrane region" description="Helical" evidence="1">
    <location>
        <begin position="154"/>
        <end position="174"/>
    </location>
</feature>
<reference evidence="3" key="1">
    <citation type="submission" date="2019-11" db="EMBL/GenBank/DDBJ databases">
        <title>Genomic insights into an expanded diversity of filamentous marine cyanobacteria reveals the extraordinary biosynthetic potential of Moorea and Okeania.</title>
        <authorList>
            <person name="Ferreira Leao T."/>
            <person name="Wang M."/>
            <person name="Moss N."/>
            <person name="Da Silva R."/>
            <person name="Sanders J."/>
            <person name="Nurk S."/>
            <person name="Gurevich A."/>
            <person name="Humphrey G."/>
            <person name="Reher R."/>
            <person name="Zhu Q."/>
            <person name="Belda-Ferre P."/>
            <person name="Glukhov E."/>
            <person name="Rex R."/>
            <person name="Dorrestein P.C."/>
            <person name="Knight R."/>
            <person name="Pevzner P."/>
            <person name="Gerwick W.H."/>
            <person name="Gerwick L."/>
        </authorList>
    </citation>
    <scope>NUCLEOTIDE SEQUENCE</scope>
    <source>
        <strain evidence="3">SIO1C4</strain>
    </source>
</reference>
<dbReference type="InterPro" id="IPR035901">
    <property type="entry name" value="GIY-YIG_endonuc_sf"/>
</dbReference>
<sequence>MTNLPITLETIFSLPALPLEYRELLPEIPGLYFAYSLSEENQLLYIGKAQNIREQWLKHHRLRDLQIVACVVSQVNLAWLEFYASDEILTQQEQVLIKQFKPPINELNPPDNYRMPTEQKLIGASQAANANINIDDEVVVDVFPQPINQPQKKLSFWTWLVIVVLVLVFCWGSFS</sequence>
<keyword evidence="1" id="KW-1133">Transmembrane helix</keyword>
<name>A0A6B3NLH1_9CYAN</name>
<evidence type="ECO:0000259" key="2">
    <source>
        <dbReference type="PROSITE" id="PS50164"/>
    </source>
</evidence>
<dbReference type="AlphaFoldDB" id="A0A6B3NLH1"/>
<organism evidence="3">
    <name type="scientific">Symploca sp. SIO1C4</name>
    <dbReference type="NCBI Taxonomy" id="2607765"/>
    <lineage>
        <taxon>Bacteria</taxon>
        <taxon>Bacillati</taxon>
        <taxon>Cyanobacteriota</taxon>
        <taxon>Cyanophyceae</taxon>
        <taxon>Coleofasciculales</taxon>
        <taxon>Coleofasciculaceae</taxon>
        <taxon>Symploca</taxon>
    </lineage>
</organism>
<accession>A0A6B3NLH1</accession>
<dbReference type="Gene3D" id="3.40.1440.10">
    <property type="entry name" value="GIY-YIG endonuclease"/>
    <property type="match status" value="1"/>
</dbReference>
<dbReference type="Pfam" id="PF01541">
    <property type="entry name" value="GIY-YIG"/>
    <property type="match status" value="1"/>
</dbReference>
<evidence type="ECO:0000256" key="1">
    <source>
        <dbReference type="SAM" id="Phobius"/>
    </source>
</evidence>
<dbReference type="SMART" id="SM00465">
    <property type="entry name" value="GIYc"/>
    <property type="match status" value="1"/>
</dbReference>
<protein>
    <submittedName>
        <fullName evidence="3">GIY-YIG nuclease family protein</fullName>
    </submittedName>
</protein>
<feature type="domain" description="GIY-YIG" evidence="2">
    <location>
        <begin position="27"/>
        <end position="106"/>
    </location>
</feature>
<dbReference type="EMBL" id="JAAHFQ010000477">
    <property type="protein sequence ID" value="NER30048.1"/>
    <property type="molecule type" value="Genomic_DNA"/>
</dbReference>
<gene>
    <name evidence="3" type="ORF">F6J89_21115</name>
</gene>